<dbReference type="Gene3D" id="3.10.20.370">
    <property type="match status" value="1"/>
</dbReference>
<dbReference type="AlphaFoldDB" id="A0A9N7NJV4"/>
<dbReference type="Pfam" id="PF24626">
    <property type="entry name" value="SH3_Tf2-1"/>
    <property type="match status" value="1"/>
</dbReference>
<dbReference type="InterPro" id="IPR043502">
    <property type="entry name" value="DNA/RNA_pol_sf"/>
</dbReference>
<name>A0A9N7NJV4_STRHE</name>
<feature type="domain" description="Tf2-1-like SH3-like" evidence="9">
    <location>
        <begin position="831"/>
        <end position="895"/>
    </location>
</feature>
<evidence type="ECO:0000256" key="3">
    <source>
        <dbReference type="ARBA" id="ARBA00022722"/>
    </source>
</evidence>
<protein>
    <recommendedName>
        <fullName evidence="12">Chromo domain-containing protein</fullName>
    </recommendedName>
</protein>
<evidence type="ECO:0000313" key="10">
    <source>
        <dbReference type="EMBL" id="CAA0831880.1"/>
    </source>
</evidence>
<evidence type="ECO:0000256" key="6">
    <source>
        <dbReference type="SAM" id="MobiDB-lite"/>
    </source>
</evidence>
<dbReference type="InterPro" id="IPR050951">
    <property type="entry name" value="Retrovirus_Pol_polyprotein"/>
</dbReference>
<dbReference type="SUPFAM" id="SSF50630">
    <property type="entry name" value="Acid proteases"/>
    <property type="match status" value="1"/>
</dbReference>
<evidence type="ECO:0000259" key="8">
    <source>
        <dbReference type="Pfam" id="PF19259"/>
    </source>
</evidence>
<dbReference type="PANTHER" id="PTHR37984:SF5">
    <property type="entry name" value="PROTEIN NYNRIN-LIKE"/>
    <property type="match status" value="1"/>
</dbReference>
<accession>A0A9N7NJV4</accession>
<dbReference type="InterPro" id="IPR021109">
    <property type="entry name" value="Peptidase_aspartic_dom_sf"/>
</dbReference>
<evidence type="ECO:0000259" key="7">
    <source>
        <dbReference type="Pfam" id="PF17919"/>
    </source>
</evidence>
<dbReference type="GO" id="GO:0003676">
    <property type="term" value="F:nucleic acid binding"/>
    <property type="evidence" value="ECO:0007669"/>
    <property type="project" value="InterPro"/>
</dbReference>
<reference evidence="10" key="1">
    <citation type="submission" date="2019-12" db="EMBL/GenBank/DDBJ databases">
        <authorList>
            <person name="Scholes J."/>
        </authorList>
    </citation>
    <scope>NUCLEOTIDE SEQUENCE</scope>
</reference>
<proteinExistence type="predicted"/>
<dbReference type="OrthoDB" id="2272416at2759"/>
<dbReference type="InterPro" id="IPR056924">
    <property type="entry name" value="SH3_Tf2-1"/>
</dbReference>
<evidence type="ECO:0000256" key="1">
    <source>
        <dbReference type="ARBA" id="ARBA00022679"/>
    </source>
</evidence>
<dbReference type="PANTHER" id="PTHR37984">
    <property type="entry name" value="PROTEIN CBG26694"/>
    <property type="match status" value="1"/>
</dbReference>
<dbReference type="Gene3D" id="3.30.420.10">
    <property type="entry name" value="Ribonuclease H-like superfamily/Ribonuclease H"/>
    <property type="match status" value="1"/>
</dbReference>
<dbReference type="Pfam" id="PF08284">
    <property type="entry name" value="RVP_2"/>
    <property type="match status" value="1"/>
</dbReference>
<dbReference type="GO" id="GO:0016779">
    <property type="term" value="F:nucleotidyltransferase activity"/>
    <property type="evidence" value="ECO:0007669"/>
    <property type="project" value="UniProtKB-KW"/>
</dbReference>
<dbReference type="Pfam" id="PF19259">
    <property type="entry name" value="Ty3_capsid"/>
    <property type="match status" value="1"/>
</dbReference>
<feature type="compositionally biased region" description="Basic and acidic residues" evidence="6">
    <location>
        <begin position="49"/>
        <end position="63"/>
    </location>
</feature>
<dbReference type="InterPro" id="IPR041577">
    <property type="entry name" value="RT_RNaseH_2"/>
</dbReference>
<keyword evidence="3" id="KW-0540">Nuclease</keyword>
<keyword evidence="4" id="KW-0378">Hydrolase</keyword>
<keyword evidence="4" id="KW-0255">Endonuclease</keyword>
<feature type="domain" description="Ty3 transposon capsid-like protein" evidence="8">
    <location>
        <begin position="58"/>
        <end position="212"/>
    </location>
</feature>
<gene>
    <name evidence="10" type="ORF">SHERM_27192</name>
</gene>
<evidence type="ECO:0000313" key="11">
    <source>
        <dbReference type="Proteomes" id="UP001153555"/>
    </source>
</evidence>
<keyword evidence="2" id="KW-0548">Nucleotidyltransferase</keyword>
<dbReference type="SUPFAM" id="SSF56672">
    <property type="entry name" value="DNA/RNA polymerases"/>
    <property type="match status" value="1"/>
</dbReference>
<dbReference type="Pfam" id="PF17919">
    <property type="entry name" value="RT_RNaseH_2"/>
    <property type="match status" value="1"/>
</dbReference>
<organism evidence="10 11">
    <name type="scientific">Striga hermonthica</name>
    <name type="common">Purple witchweed</name>
    <name type="synonym">Buchnera hermonthica</name>
    <dbReference type="NCBI Taxonomy" id="68872"/>
    <lineage>
        <taxon>Eukaryota</taxon>
        <taxon>Viridiplantae</taxon>
        <taxon>Streptophyta</taxon>
        <taxon>Embryophyta</taxon>
        <taxon>Tracheophyta</taxon>
        <taxon>Spermatophyta</taxon>
        <taxon>Magnoliopsida</taxon>
        <taxon>eudicotyledons</taxon>
        <taxon>Gunneridae</taxon>
        <taxon>Pentapetalae</taxon>
        <taxon>asterids</taxon>
        <taxon>lamiids</taxon>
        <taxon>Lamiales</taxon>
        <taxon>Orobanchaceae</taxon>
        <taxon>Buchnereae</taxon>
        <taxon>Striga</taxon>
    </lineage>
</organism>
<sequence length="1022" mass="113588">MGADPSNADLAKMIEALTGTITSLKTDVEQLKKDKGKSSSSSAGGYGDGQHHTDRPPRFQKMDFPRYDGKSDPLIFINRCESFFHQQRILEEEKVWMAAYNLEEGAQMWFIQVQEDEGKRLTWGRFKELINLRFGPPLRSAPLFELADCRRTGSVEDYQDRFQALLPRAGPLEEIQRVQLFIGGLLPPLSHAVRILNPQSLASAMSLARQVELMEADKVQAAAAPPPARAALPAPPRAERRRLGLCYNCNERYSRGHNRVCRRLFYIDGFELADDAAAVAPDAEAPVFSLHAVAGVPVSTTIQLPVSLAATSFIALVDSGSTHSFIGEAAARNTGLPVDSRPRLTAMVANGERVACPGVLRQAPVVIHGITFTVDLFVMPLAGYDVVLGTNWMAMLGPIIWDLAARTMAFHHAGRAVRWQGVPPLSAPRVLTAVADSPLLDGLLGAFSDVFEEPSGLPPTRGRDHCIVLKPGSLPVAVRPYRYPAAHKDELERQSLLKKDGFSWTEEAAAAFIELKTAVTTAPILAMPDFTKPFVVECDASSHGFGAVLVQDSHPVAYFSRPVTPRHRALAAYERELIGLVHAVRHWRPYLWGRRFAVKTDHYSLKYLLDQRLATIPQHHWVGKLLGFDFSVEYKPGHANAVADALSRRDTPEEGAVLALSAPRFDFVDRLRSAQLNDPALVALHGEINAGTKGAPWAIKDGMVLYSGRLYLPSASPLLLEIMAAIHDDGHEGVQRDRPRQWLQWLPWAEYIFNTAYQTSLRDTPFRVVYGRDPPTIRSYEQGDTRVAAVAKTMEERDEFLADIRARLEQAQKHQKRFYDRLHRQVTYEVGDWALLRLRHRAAASLPQTTTGKLKPKYYGPYRVAEIINEVAVRLELPARARLHDVFHIGLLKKFQGPPPAAPPPLPPVHHGAVTPEPAKAVKMRLARGVRQVLIQWKDTSPASATWEDAETFAVKYPDFQIEDDLPLEEGGDVMWGRQLNLSNLSSLSHKPAARGHNPSDEEQRRGGISLPSHHGSRLRTT</sequence>
<dbReference type="Proteomes" id="UP001153555">
    <property type="component" value="Unassembled WGS sequence"/>
</dbReference>
<dbReference type="EMBL" id="CACSLK010027833">
    <property type="protein sequence ID" value="CAA0831880.1"/>
    <property type="molecule type" value="Genomic_DNA"/>
</dbReference>
<dbReference type="GO" id="GO:0004519">
    <property type="term" value="F:endonuclease activity"/>
    <property type="evidence" value="ECO:0007669"/>
    <property type="project" value="UniProtKB-KW"/>
</dbReference>
<keyword evidence="5" id="KW-0511">Multifunctional enzyme</keyword>
<feature type="region of interest" description="Disordered" evidence="6">
    <location>
        <begin position="29"/>
        <end position="63"/>
    </location>
</feature>
<evidence type="ECO:0000259" key="9">
    <source>
        <dbReference type="Pfam" id="PF24626"/>
    </source>
</evidence>
<evidence type="ECO:0008006" key="12">
    <source>
        <dbReference type="Google" id="ProtNLM"/>
    </source>
</evidence>
<feature type="region of interest" description="Disordered" evidence="6">
    <location>
        <begin position="987"/>
        <end position="1022"/>
    </location>
</feature>
<dbReference type="Gene3D" id="2.40.70.10">
    <property type="entry name" value="Acid Proteases"/>
    <property type="match status" value="1"/>
</dbReference>
<dbReference type="InterPro" id="IPR045358">
    <property type="entry name" value="Ty3_capsid"/>
</dbReference>
<comment type="caution">
    <text evidence="10">The sequence shown here is derived from an EMBL/GenBank/DDBJ whole genome shotgun (WGS) entry which is preliminary data.</text>
</comment>
<feature type="domain" description="Reverse transcriptase/retrotransposon-derived protein RNase H-like" evidence="7">
    <location>
        <begin position="504"/>
        <end position="598"/>
    </location>
</feature>
<evidence type="ECO:0000256" key="5">
    <source>
        <dbReference type="ARBA" id="ARBA00023268"/>
    </source>
</evidence>
<dbReference type="InterPro" id="IPR016197">
    <property type="entry name" value="Chromo-like_dom_sf"/>
</dbReference>
<evidence type="ECO:0000256" key="2">
    <source>
        <dbReference type="ARBA" id="ARBA00022695"/>
    </source>
</evidence>
<dbReference type="SUPFAM" id="SSF54160">
    <property type="entry name" value="Chromo domain-like"/>
    <property type="match status" value="1"/>
</dbReference>
<dbReference type="CDD" id="cd00303">
    <property type="entry name" value="retropepsin_like"/>
    <property type="match status" value="1"/>
</dbReference>
<dbReference type="InterPro" id="IPR036397">
    <property type="entry name" value="RNaseH_sf"/>
</dbReference>
<dbReference type="CDD" id="cd09274">
    <property type="entry name" value="RNase_HI_RT_Ty3"/>
    <property type="match status" value="1"/>
</dbReference>
<keyword evidence="1" id="KW-0808">Transferase</keyword>
<evidence type="ECO:0000256" key="4">
    <source>
        <dbReference type="ARBA" id="ARBA00022759"/>
    </source>
</evidence>
<keyword evidence="11" id="KW-1185">Reference proteome</keyword>